<dbReference type="PANTHER" id="PTHR36973:SF4">
    <property type="entry name" value="NODULATION PROTEIN"/>
    <property type="match status" value="1"/>
</dbReference>
<accession>A0A6L6WHK4</accession>
<dbReference type="NCBIfam" id="TIGR01444">
    <property type="entry name" value="fkbM_fam"/>
    <property type="match status" value="1"/>
</dbReference>
<evidence type="ECO:0000313" key="2">
    <source>
        <dbReference type="EMBL" id="MVO17333.1"/>
    </source>
</evidence>
<dbReference type="EMBL" id="WQLV01000010">
    <property type="protein sequence ID" value="MVO17333.1"/>
    <property type="molecule type" value="Genomic_DNA"/>
</dbReference>
<dbReference type="GO" id="GO:0008171">
    <property type="term" value="F:O-methyltransferase activity"/>
    <property type="evidence" value="ECO:0007669"/>
    <property type="project" value="TreeGrafter"/>
</dbReference>
<dbReference type="InterPro" id="IPR006342">
    <property type="entry name" value="FkbM_mtfrase"/>
</dbReference>
<dbReference type="Pfam" id="PF05050">
    <property type="entry name" value="Methyltransf_21"/>
    <property type="match status" value="1"/>
</dbReference>
<sequence>MKLNKMTSKYFRRYGFQPNCIIDVGVLDGTPFLYKSFPDTKFILVDPLVESQKAVEKRWGDRLNFDFHLCGASDKAGSVNLTITTDGPARSSMTRRLNFDSGATEIREIETRKLDDILEGYEGPFGLKIDTEGNEMSVLRGALKTLANCEFVILETSIKRRFEDGYKFSDVIGFMASQGFEVHSFLSGLTRSPRMADVLFVKWSSSRTEL</sequence>
<keyword evidence="3" id="KW-1185">Reference proteome</keyword>
<reference evidence="2 3" key="1">
    <citation type="submission" date="2019-12" db="EMBL/GenBank/DDBJ databases">
        <authorList>
            <person name="Zhang Y.-J."/>
        </authorList>
    </citation>
    <scope>NUCLEOTIDE SEQUENCE [LARGE SCALE GENOMIC DNA]</scope>
    <source>
        <strain evidence="2 3">CY05</strain>
    </source>
</reference>
<keyword evidence="2" id="KW-0489">Methyltransferase</keyword>
<feature type="domain" description="Methyltransferase FkbM" evidence="1">
    <location>
        <begin position="67"/>
        <end position="181"/>
    </location>
</feature>
<dbReference type="RefSeq" id="WP_157023639.1">
    <property type="nucleotide sequence ID" value="NZ_WQLV01000010.1"/>
</dbReference>
<gene>
    <name evidence="2" type="ORF">GO984_16080</name>
</gene>
<evidence type="ECO:0000259" key="1">
    <source>
        <dbReference type="Pfam" id="PF05050"/>
    </source>
</evidence>
<dbReference type="AlphaFoldDB" id="A0A6L6WHK4"/>
<protein>
    <submittedName>
        <fullName evidence="2">FkbM family methyltransferase</fullName>
    </submittedName>
</protein>
<keyword evidence="2" id="KW-0808">Transferase</keyword>
<dbReference type="PANTHER" id="PTHR36973">
    <property type="entry name" value="SLL1456 PROTEIN-RELATED"/>
    <property type="match status" value="1"/>
</dbReference>
<dbReference type="SUPFAM" id="SSF53335">
    <property type="entry name" value="S-adenosyl-L-methionine-dependent methyltransferases"/>
    <property type="match status" value="1"/>
</dbReference>
<dbReference type="GO" id="GO:0032259">
    <property type="term" value="P:methylation"/>
    <property type="evidence" value="ECO:0007669"/>
    <property type="project" value="UniProtKB-KW"/>
</dbReference>
<comment type="caution">
    <text evidence="2">The sequence shown here is derived from an EMBL/GenBank/DDBJ whole genome shotgun (WGS) entry which is preliminary data.</text>
</comment>
<organism evidence="2 3">
    <name type="scientific">Parasedimentitalea huanghaiensis</name>
    <dbReference type="NCBI Taxonomy" id="2682100"/>
    <lineage>
        <taxon>Bacteria</taxon>
        <taxon>Pseudomonadati</taxon>
        <taxon>Pseudomonadota</taxon>
        <taxon>Alphaproteobacteria</taxon>
        <taxon>Rhodobacterales</taxon>
        <taxon>Paracoccaceae</taxon>
        <taxon>Parasedimentitalea</taxon>
    </lineage>
</organism>
<proteinExistence type="predicted"/>
<name>A0A6L6WHK4_9RHOB</name>
<dbReference type="Gene3D" id="3.40.50.150">
    <property type="entry name" value="Vaccinia Virus protein VP39"/>
    <property type="match status" value="1"/>
</dbReference>
<dbReference type="Proteomes" id="UP000478892">
    <property type="component" value="Unassembled WGS sequence"/>
</dbReference>
<evidence type="ECO:0000313" key="3">
    <source>
        <dbReference type="Proteomes" id="UP000478892"/>
    </source>
</evidence>
<dbReference type="InterPro" id="IPR029063">
    <property type="entry name" value="SAM-dependent_MTases_sf"/>
</dbReference>
<dbReference type="InterPro" id="IPR053188">
    <property type="entry name" value="FkbM_Methyltransferase"/>
</dbReference>